<organism evidence="1 2">
    <name type="scientific">Armillaria ostoyae</name>
    <name type="common">Armillaria root rot fungus</name>
    <dbReference type="NCBI Taxonomy" id="47428"/>
    <lineage>
        <taxon>Eukaryota</taxon>
        <taxon>Fungi</taxon>
        <taxon>Dikarya</taxon>
        <taxon>Basidiomycota</taxon>
        <taxon>Agaricomycotina</taxon>
        <taxon>Agaricomycetes</taxon>
        <taxon>Agaricomycetidae</taxon>
        <taxon>Agaricales</taxon>
        <taxon>Marasmiineae</taxon>
        <taxon>Physalacriaceae</taxon>
        <taxon>Armillaria</taxon>
    </lineage>
</organism>
<evidence type="ECO:0000313" key="2">
    <source>
        <dbReference type="Proteomes" id="UP000219338"/>
    </source>
</evidence>
<proteinExistence type="predicted"/>
<reference evidence="2" key="1">
    <citation type="journal article" date="2017" name="Nat. Ecol. Evol.">
        <title>Genome expansion and lineage-specific genetic innovations in the forest pathogenic fungi Armillaria.</title>
        <authorList>
            <person name="Sipos G."/>
            <person name="Prasanna A.N."/>
            <person name="Walter M.C."/>
            <person name="O'Connor E."/>
            <person name="Balint B."/>
            <person name="Krizsan K."/>
            <person name="Kiss B."/>
            <person name="Hess J."/>
            <person name="Varga T."/>
            <person name="Slot J."/>
            <person name="Riley R."/>
            <person name="Boka B."/>
            <person name="Rigling D."/>
            <person name="Barry K."/>
            <person name="Lee J."/>
            <person name="Mihaltcheva S."/>
            <person name="LaButti K."/>
            <person name="Lipzen A."/>
            <person name="Waldron R."/>
            <person name="Moloney N.M."/>
            <person name="Sperisen C."/>
            <person name="Kredics L."/>
            <person name="Vagvoelgyi C."/>
            <person name="Patrignani A."/>
            <person name="Fitzpatrick D."/>
            <person name="Nagy I."/>
            <person name="Doyle S."/>
            <person name="Anderson J.B."/>
            <person name="Grigoriev I.V."/>
            <person name="Gueldener U."/>
            <person name="Muensterkoetter M."/>
            <person name="Nagy L.G."/>
        </authorList>
    </citation>
    <scope>NUCLEOTIDE SEQUENCE [LARGE SCALE GENOMIC DNA]</scope>
    <source>
        <strain evidence="2">C18/9</strain>
    </source>
</reference>
<accession>A0A284SAV4</accession>
<protein>
    <recommendedName>
        <fullName evidence="3">F-box domain-containing protein</fullName>
    </recommendedName>
</protein>
<dbReference type="EMBL" id="FUEG01000054">
    <property type="protein sequence ID" value="SJL18154.1"/>
    <property type="molecule type" value="Genomic_DNA"/>
</dbReference>
<name>A0A284SAV4_ARMOS</name>
<dbReference type="STRING" id="47428.A0A284SAV4"/>
<sequence length="507" mass="57891">MSFYFWTAEDSKNHLKGKLSELVSTIYPINVPDARLKYLPAVRLQFTRLTWASHQVLPYRTGKFAYESNNPPLHTEHLQLEGFIGENLEFVASLQEQVSKAWAVLTDLLKEQRGVKDMVESCKTIICPIRKIPEDIVREFSLVSWDTEEEGKDSLNKRFTPLVVLQVCRDWRNIVLSMSQLWSTITLDFGQHPNELRCQYLPQTYIVRSANHDIILSVRSKRDISKSPVIPALLLSVPRWTNISMIIPYKSQHAFSAARGFLHQFNHLSVELTEEDYYPQSTKHSFDVFKYALLLRSLSLKRIRRSIGWTSLPWSQLTEYTGNNMMASYIGILKRAPDMEHASLQCFEDETHQTSSHQRLHILHVHTVQKSPYGTNSAGGIVQFLSCVEFPVLESLRMMTCMHTHKVLVPKFLLGLTAGSLKSLSIDPQSDLSSTAQVDLPSLLKTTESLASLLLSCSFEPNDNKELLTRLNANINPDVVPRPTSLTIWVTNEKLFLQPSFVEMVQS</sequence>
<keyword evidence="2" id="KW-1185">Reference proteome</keyword>
<dbReference type="AlphaFoldDB" id="A0A284SAV4"/>
<evidence type="ECO:0000313" key="1">
    <source>
        <dbReference type="EMBL" id="SJL18154.1"/>
    </source>
</evidence>
<gene>
    <name evidence="1" type="ORF">ARMOST_21728</name>
</gene>
<evidence type="ECO:0008006" key="3">
    <source>
        <dbReference type="Google" id="ProtNLM"/>
    </source>
</evidence>
<dbReference type="Proteomes" id="UP000219338">
    <property type="component" value="Unassembled WGS sequence"/>
</dbReference>
<dbReference type="OrthoDB" id="3063971at2759"/>